<evidence type="ECO:0008006" key="4">
    <source>
        <dbReference type="Google" id="ProtNLM"/>
    </source>
</evidence>
<proteinExistence type="predicted"/>
<sequence>MKKVLLLFPLAFLLLAMGCEKIDDLLTFNIEDSQNIKVSGGFPIGLVPVTPLTVPTKSEEKFSTEGTNANLVKKVMLTQLTLTVTDPSSQNFDFLKLIKIYISTDSNDKVLLASLDNVPLGVKTISLEPTKAVLDKYIKAKSYTLTTEAEIRKPISSDITLRCDTRFKVTADPL</sequence>
<name>A0ABY4G6A9_9BACT</name>
<keyword evidence="3" id="KW-1185">Reference proteome</keyword>
<organism evidence="2 3">
    <name type="scientific">Hymenobacter volaticus</name>
    <dbReference type="NCBI Taxonomy" id="2932254"/>
    <lineage>
        <taxon>Bacteria</taxon>
        <taxon>Pseudomonadati</taxon>
        <taxon>Bacteroidota</taxon>
        <taxon>Cytophagia</taxon>
        <taxon>Cytophagales</taxon>
        <taxon>Hymenobacteraceae</taxon>
        <taxon>Hymenobacter</taxon>
    </lineage>
</organism>
<dbReference type="Proteomes" id="UP000830401">
    <property type="component" value="Chromosome"/>
</dbReference>
<evidence type="ECO:0000256" key="1">
    <source>
        <dbReference type="SAM" id="SignalP"/>
    </source>
</evidence>
<evidence type="ECO:0000313" key="2">
    <source>
        <dbReference type="EMBL" id="UOQ66445.1"/>
    </source>
</evidence>
<accession>A0ABY4G6A9</accession>
<dbReference type="EMBL" id="CP095061">
    <property type="protein sequence ID" value="UOQ66445.1"/>
    <property type="molecule type" value="Genomic_DNA"/>
</dbReference>
<reference evidence="2" key="1">
    <citation type="submission" date="2022-04" db="EMBL/GenBank/DDBJ databases">
        <title>Hymenobacter sp. isolated from the air.</title>
        <authorList>
            <person name="Won M."/>
            <person name="Lee C.-M."/>
            <person name="Woen H.-Y."/>
            <person name="Kwon S.-W."/>
        </authorList>
    </citation>
    <scope>NUCLEOTIDE SEQUENCE</scope>
    <source>
        <strain evidence="2">5420S-77</strain>
    </source>
</reference>
<dbReference type="PROSITE" id="PS51257">
    <property type="entry name" value="PROKAR_LIPOPROTEIN"/>
    <property type="match status" value="1"/>
</dbReference>
<feature type="signal peptide" evidence="1">
    <location>
        <begin position="1"/>
        <end position="18"/>
    </location>
</feature>
<keyword evidence="1" id="KW-0732">Signal</keyword>
<gene>
    <name evidence="2" type="ORF">MUN86_00475</name>
</gene>
<feature type="chain" id="PRO_5047311790" description="DUF1735 domain-containing protein" evidence="1">
    <location>
        <begin position="19"/>
        <end position="174"/>
    </location>
</feature>
<evidence type="ECO:0000313" key="3">
    <source>
        <dbReference type="Proteomes" id="UP000830401"/>
    </source>
</evidence>
<protein>
    <recommendedName>
        <fullName evidence="4">DUF1735 domain-containing protein</fullName>
    </recommendedName>
</protein>
<dbReference type="RefSeq" id="WP_245120562.1">
    <property type="nucleotide sequence ID" value="NZ_CP095061.1"/>
</dbReference>